<keyword evidence="5" id="KW-0560">Oxidoreductase</keyword>
<dbReference type="GO" id="GO:0016491">
    <property type="term" value="F:oxidoreductase activity"/>
    <property type="evidence" value="ECO:0007669"/>
    <property type="project" value="UniProtKB-KW"/>
</dbReference>
<dbReference type="InterPro" id="IPR013154">
    <property type="entry name" value="ADH-like_N"/>
</dbReference>
<evidence type="ECO:0000256" key="2">
    <source>
        <dbReference type="ARBA" id="ARBA00008072"/>
    </source>
</evidence>
<dbReference type="SUPFAM" id="SSF51735">
    <property type="entry name" value="NAD(P)-binding Rossmann-fold domains"/>
    <property type="match status" value="1"/>
</dbReference>
<dbReference type="Pfam" id="PF00107">
    <property type="entry name" value="ADH_zinc_N"/>
    <property type="match status" value="1"/>
</dbReference>
<dbReference type="InterPro" id="IPR020843">
    <property type="entry name" value="ER"/>
</dbReference>
<keyword evidence="8" id="KW-1185">Reference proteome</keyword>
<comment type="similarity">
    <text evidence="2">Belongs to the zinc-containing alcohol dehydrogenase family.</text>
</comment>
<dbReference type="Gene3D" id="3.90.180.10">
    <property type="entry name" value="Medium-chain alcohol dehydrogenases, catalytic domain"/>
    <property type="match status" value="2"/>
</dbReference>
<dbReference type="EMBL" id="BDQX01000119">
    <property type="protein sequence ID" value="GBG07964.1"/>
    <property type="molecule type" value="Genomic_DNA"/>
</dbReference>
<name>A0A2R5EX70_9BACL</name>
<gene>
    <name evidence="7" type="ORF">PAT3040_02529</name>
</gene>
<dbReference type="PANTHER" id="PTHR43350">
    <property type="entry name" value="NAD-DEPENDENT ALCOHOL DEHYDROGENASE"/>
    <property type="match status" value="1"/>
</dbReference>
<protein>
    <submittedName>
        <fullName evidence="7">Alcohol dehydrogenase</fullName>
    </submittedName>
</protein>
<feature type="domain" description="Enoyl reductase (ER)" evidence="6">
    <location>
        <begin position="9"/>
        <end position="325"/>
    </location>
</feature>
<comment type="caution">
    <text evidence="7">The sequence shown here is derived from an EMBL/GenBank/DDBJ whole genome shotgun (WGS) entry which is preliminary data.</text>
</comment>
<dbReference type="SMART" id="SM00829">
    <property type="entry name" value="PKS_ER"/>
    <property type="match status" value="1"/>
</dbReference>
<evidence type="ECO:0000313" key="7">
    <source>
        <dbReference type="EMBL" id="GBG07964.1"/>
    </source>
</evidence>
<evidence type="ECO:0000256" key="3">
    <source>
        <dbReference type="ARBA" id="ARBA00022723"/>
    </source>
</evidence>
<keyword evidence="4" id="KW-0862">Zinc</keyword>
<dbReference type="CDD" id="cd08255">
    <property type="entry name" value="2-desacetyl-2-hydroxyethyl_bacteriochlorophyllide_like"/>
    <property type="match status" value="1"/>
</dbReference>
<dbReference type="Pfam" id="PF08240">
    <property type="entry name" value="ADH_N"/>
    <property type="match status" value="1"/>
</dbReference>
<dbReference type="PANTHER" id="PTHR43350:SF19">
    <property type="entry name" value="D-GULOSIDE 3-DEHYDROGENASE"/>
    <property type="match status" value="1"/>
</dbReference>
<dbReference type="Proteomes" id="UP000245202">
    <property type="component" value="Unassembled WGS sequence"/>
</dbReference>
<keyword evidence="3" id="KW-0479">Metal-binding</keyword>
<evidence type="ECO:0000256" key="1">
    <source>
        <dbReference type="ARBA" id="ARBA00001947"/>
    </source>
</evidence>
<dbReference type="InterPro" id="IPR013149">
    <property type="entry name" value="ADH-like_C"/>
</dbReference>
<proteinExistence type="inferred from homology"/>
<dbReference type="InterPro" id="IPR036291">
    <property type="entry name" value="NAD(P)-bd_dom_sf"/>
</dbReference>
<evidence type="ECO:0000256" key="5">
    <source>
        <dbReference type="ARBA" id="ARBA00023002"/>
    </source>
</evidence>
<evidence type="ECO:0000259" key="6">
    <source>
        <dbReference type="SMART" id="SM00829"/>
    </source>
</evidence>
<reference evidence="7 8" key="1">
    <citation type="submission" date="2017-08" db="EMBL/GenBank/DDBJ databases">
        <title>Substantial Increase in Enzyme Production by Combined Drug-Resistance Mutations in Paenibacillus agaridevorans.</title>
        <authorList>
            <person name="Tanaka Y."/>
            <person name="Funane K."/>
            <person name="Hosaka T."/>
            <person name="Shiwa Y."/>
            <person name="Fujita N."/>
            <person name="Miyazaki T."/>
            <person name="Yoshikawa H."/>
            <person name="Murakami K."/>
            <person name="Kasahara K."/>
            <person name="Inaoka T."/>
            <person name="Hiraga Y."/>
            <person name="Ochi K."/>
        </authorList>
    </citation>
    <scope>NUCLEOTIDE SEQUENCE [LARGE SCALE GENOMIC DNA]</scope>
    <source>
        <strain evidence="7 8">T-3040</strain>
    </source>
</reference>
<dbReference type="SUPFAM" id="SSF50129">
    <property type="entry name" value="GroES-like"/>
    <property type="match status" value="1"/>
</dbReference>
<sequence length="335" mass="36772">MINRKIMFVSPQQVETVEEDFSPPDLAEHEVLVKLIYSLISPGTELAMLSGKEEWAQLPVCPGYASVSRVVEVGQGVAGFKPGDTVFHYGSHSEYQVVSANHMCIKPPADLDLRWVPFTRMATVAFTAVRVSNIEVGDYVSVTGLGLVGNLAAQLARLQGAFVIGVDLSSKRIETAQRCCVDYVLNGGNGGVKEQILALTGGQGVSTQIEATGVPKVGVESLEWIGSLGEIVFLGSPRGEFNTDVTDVLNYCHLYNRGCITFKGAHEWRYPMGPNPFIKHSLVRNSKIVFELMKQNRLQIEPLLSHVIKPEQAKEAYAGLRNNKDEYNGVLFDWS</sequence>
<dbReference type="RefSeq" id="WP_108992931.1">
    <property type="nucleotide sequence ID" value="NZ_BDQX01000119.1"/>
</dbReference>
<evidence type="ECO:0000313" key="8">
    <source>
        <dbReference type="Proteomes" id="UP000245202"/>
    </source>
</evidence>
<dbReference type="GO" id="GO:0046872">
    <property type="term" value="F:metal ion binding"/>
    <property type="evidence" value="ECO:0007669"/>
    <property type="project" value="UniProtKB-KW"/>
</dbReference>
<organism evidence="7 8">
    <name type="scientific">Paenibacillus agaridevorans</name>
    <dbReference type="NCBI Taxonomy" id="171404"/>
    <lineage>
        <taxon>Bacteria</taxon>
        <taxon>Bacillati</taxon>
        <taxon>Bacillota</taxon>
        <taxon>Bacilli</taxon>
        <taxon>Bacillales</taxon>
        <taxon>Paenibacillaceae</taxon>
        <taxon>Paenibacillus</taxon>
    </lineage>
</organism>
<dbReference type="InterPro" id="IPR011032">
    <property type="entry name" value="GroES-like_sf"/>
</dbReference>
<dbReference type="Gene3D" id="3.40.50.720">
    <property type="entry name" value="NAD(P)-binding Rossmann-like Domain"/>
    <property type="match status" value="1"/>
</dbReference>
<comment type="cofactor">
    <cofactor evidence="1">
        <name>Zn(2+)</name>
        <dbReference type="ChEBI" id="CHEBI:29105"/>
    </cofactor>
</comment>
<accession>A0A2R5EX70</accession>
<evidence type="ECO:0000256" key="4">
    <source>
        <dbReference type="ARBA" id="ARBA00022833"/>
    </source>
</evidence>
<dbReference type="AlphaFoldDB" id="A0A2R5EX70"/>